<feature type="region of interest" description="Disordered" evidence="1">
    <location>
        <begin position="49"/>
        <end position="81"/>
    </location>
</feature>
<dbReference type="AlphaFoldDB" id="A0AA35RW32"/>
<evidence type="ECO:0000313" key="3">
    <source>
        <dbReference type="Proteomes" id="UP001174909"/>
    </source>
</evidence>
<proteinExistence type="predicted"/>
<name>A0AA35RW32_GEOBA</name>
<dbReference type="Proteomes" id="UP001174909">
    <property type="component" value="Unassembled WGS sequence"/>
</dbReference>
<reference evidence="2" key="1">
    <citation type="submission" date="2023-03" db="EMBL/GenBank/DDBJ databases">
        <authorList>
            <person name="Steffen K."/>
            <person name="Cardenas P."/>
        </authorList>
    </citation>
    <scope>NUCLEOTIDE SEQUENCE</scope>
</reference>
<evidence type="ECO:0000256" key="1">
    <source>
        <dbReference type="SAM" id="MobiDB-lite"/>
    </source>
</evidence>
<feature type="compositionally biased region" description="Polar residues" evidence="1">
    <location>
        <begin position="58"/>
        <end position="67"/>
    </location>
</feature>
<accession>A0AA35RW32</accession>
<comment type="caution">
    <text evidence="2">The sequence shown here is derived from an EMBL/GenBank/DDBJ whole genome shotgun (WGS) entry which is preliminary data.</text>
</comment>
<protein>
    <submittedName>
        <fullName evidence="2">Uncharacterized protein</fullName>
    </submittedName>
</protein>
<keyword evidence="3" id="KW-1185">Reference proteome</keyword>
<dbReference type="EMBL" id="CASHTH010001636">
    <property type="protein sequence ID" value="CAI8017507.1"/>
    <property type="molecule type" value="Genomic_DNA"/>
</dbReference>
<evidence type="ECO:0000313" key="2">
    <source>
        <dbReference type="EMBL" id="CAI8017507.1"/>
    </source>
</evidence>
<organism evidence="2 3">
    <name type="scientific">Geodia barretti</name>
    <name type="common">Barrett's horny sponge</name>
    <dbReference type="NCBI Taxonomy" id="519541"/>
    <lineage>
        <taxon>Eukaryota</taxon>
        <taxon>Metazoa</taxon>
        <taxon>Porifera</taxon>
        <taxon>Demospongiae</taxon>
        <taxon>Heteroscleromorpha</taxon>
        <taxon>Tetractinellida</taxon>
        <taxon>Astrophorina</taxon>
        <taxon>Geodiidae</taxon>
        <taxon>Geodia</taxon>
    </lineage>
</organism>
<sequence>MEPETKGFCHGVPTDDLTVLKGCVSRNRALFSPTSSVGKPSIQARDFKTTGTWPDLISSPQIRSSTAARYPSPDISSPSEPNLHCLTDMPFSVSVQFSKGRRKDYGNTLHSSPVSTSSLPINHTRHCECSTSTNKARLRFDVANSISIPSGLNSSLKSYIIKDPLSQSRSNSSCVSEKSDQHHLLNVPFGRTNSLDSQKPATSHYNQAHRKGTAYILHGCALPYLVLWRAVI</sequence>
<gene>
    <name evidence="2" type="ORF">GBAR_LOCUS10619</name>
</gene>